<organism evidence="1 2">
    <name type="scientific">[Mycobacterium] crassicus</name>
    <dbReference type="NCBI Taxonomy" id="2872309"/>
    <lineage>
        <taxon>Bacteria</taxon>
        <taxon>Bacillati</taxon>
        <taxon>Actinomycetota</taxon>
        <taxon>Actinomycetes</taxon>
        <taxon>Mycobacteriales</taxon>
        <taxon>Mycobacteriaceae</taxon>
        <taxon>Mycolicibacter</taxon>
    </lineage>
</organism>
<proteinExistence type="predicted"/>
<dbReference type="Proteomes" id="UP001299596">
    <property type="component" value="Unassembled WGS sequence"/>
</dbReference>
<gene>
    <name evidence="1" type="ORF">K6T79_18365</name>
</gene>
<protein>
    <submittedName>
        <fullName evidence="1">Uncharacterized protein</fullName>
    </submittedName>
</protein>
<comment type="caution">
    <text evidence="1">The sequence shown here is derived from an EMBL/GenBank/DDBJ whole genome shotgun (WGS) entry which is preliminary data.</text>
</comment>
<dbReference type="EMBL" id="JAYJJR010000013">
    <property type="protein sequence ID" value="MEB3023010.1"/>
    <property type="molecule type" value="Genomic_DNA"/>
</dbReference>
<reference evidence="1 2" key="1">
    <citation type="submission" date="2023-12" db="EMBL/GenBank/DDBJ databases">
        <title>Description of new species of Mycobacterium terrae complex isolated from sewage at the Sao Paulo Zoological Park Foundation in Brazil.</title>
        <authorList>
            <person name="Romagnoli C.L."/>
            <person name="Conceicao E.C."/>
            <person name="Machado E."/>
            <person name="Barreto L.B.P.F."/>
            <person name="Sharma A."/>
            <person name="Silva N.M."/>
            <person name="Marques L.E."/>
            <person name="Juliana M.A."/>
            <person name="Lourenco M.C.S."/>
            <person name="Digiampietri L.A."/>
            <person name="Suffys P.N."/>
            <person name="Viana-Niero C."/>
        </authorList>
    </citation>
    <scope>NUCLEOTIDE SEQUENCE [LARGE SCALE GENOMIC DNA]</scope>
    <source>
        <strain evidence="1 2">MYC098</strain>
    </source>
</reference>
<evidence type="ECO:0000313" key="2">
    <source>
        <dbReference type="Proteomes" id="UP001299596"/>
    </source>
</evidence>
<name>A0ABU5XL56_9MYCO</name>
<dbReference type="RefSeq" id="WP_329780274.1">
    <property type="nucleotide sequence ID" value="NZ_JAYJJR010000013.1"/>
</dbReference>
<sequence>MFERWVSDRSHPTLFPVDRSVAVYASEALPCSLRRRANDLPLWVKSFGLRIEAHMPGRQVAWLRRSDGGWIAVVLVEALSANRQSRVTMPLWLDPQLLTTDLSVIQQYEYPRA</sequence>
<evidence type="ECO:0000313" key="1">
    <source>
        <dbReference type="EMBL" id="MEB3023010.1"/>
    </source>
</evidence>
<keyword evidence="2" id="KW-1185">Reference proteome</keyword>
<accession>A0ABU5XL56</accession>